<keyword evidence="4 10" id="KW-0732">Signal</keyword>
<evidence type="ECO:0000256" key="1">
    <source>
        <dbReference type="ARBA" id="ARBA00004613"/>
    </source>
</evidence>
<name>A0A444UMY9_ACIRT</name>
<evidence type="ECO:0000313" key="12">
    <source>
        <dbReference type="EMBL" id="RXM36471.1"/>
    </source>
</evidence>
<keyword evidence="13" id="KW-1185">Reference proteome</keyword>
<evidence type="ECO:0000256" key="7">
    <source>
        <dbReference type="ARBA" id="ARBA00023180"/>
    </source>
</evidence>
<dbReference type="EMBL" id="SCEB01214232">
    <property type="protein sequence ID" value="RXM36471.1"/>
    <property type="molecule type" value="Genomic_DNA"/>
</dbReference>
<dbReference type="Gene3D" id="2.10.90.10">
    <property type="entry name" value="Cystine-knot cytokines"/>
    <property type="match status" value="1"/>
</dbReference>
<feature type="compositionally biased region" description="Basic residues" evidence="9">
    <location>
        <begin position="287"/>
        <end position="296"/>
    </location>
</feature>
<organism evidence="12 13">
    <name type="scientific">Acipenser ruthenus</name>
    <name type="common">Sterlet sturgeon</name>
    <dbReference type="NCBI Taxonomy" id="7906"/>
    <lineage>
        <taxon>Eukaryota</taxon>
        <taxon>Metazoa</taxon>
        <taxon>Chordata</taxon>
        <taxon>Craniata</taxon>
        <taxon>Vertebrata</taxon>
        <taxon>Euteleostomi</taxon>
        <taxon>Actinopterygii</taxon>
        <taxon>Chondrostei</taxon>
        <taxon>Acipenseriformes</taxon>
        <taxon>Acipenseridae</taxon>
        <taxon>Acipenser</taxon>
    </lineage>
</organism>
<dbReference type="PANTHER" id="PTHR11848:SF160">
    <property type="entry name" value="GROWTH_DIFFERENTIATION FACTOR 7"/>
    <property type="match status" value="1"/>
</dbReference>
<keyword evidence="3" id="KW-0964">Secreted</keyword>
<dbReference type="InterPro" id="IPR029034">
    <property type="entry name" value="Cystine-knot_cytokine"/>
</dbReference>
<dbReference type="Proteomes" id="UP000289886">
    <property type="component" value="Unassembled WGS sequence"/>
</dbReference>
<evidence type="ECO:0000256" key="2">
    <source>
        <dbReference type="ARBA" id="ARBA00006656"/>
    </source>
</evidence>
<evidence type="ECO:0000256" key="5">
    <source>
        <dbReference type="ARBA" id="ARBA00023030"/>
    </source>
</evidence>
<comment type="similarity">
    <text evidence="2 8">Belongs to the TGF-beta family.</text>
</comment>
<dbReference type="Gene3D" id="2.60.120.970">
    <property type="match status" value="1"/>
</dbReference>
<keyword evidence="6" id="KW-1015">Disulfide bond</keyword>
<reference evidence="12 13" key="1">
    <citation type="submission" date="2019-01" db="EMBL/GenBank/DDBJ databases">
        <title>Draft Genome and Complete Hox-Cluster Characterization of the Sterlet Sturgeon (Acipenser ruthenus).</title>
        <authorList>
            <person name="Wei Q."/>
        </authorList>
    </citation>
    <scope>NUCLEOTIDE SEQUENCE [LARGE SCALE GENOMIC DNA]</scope>
    <source>
        <strain evidence="12">WHYD16114868_AA</strain>
        <tissue evidence="12">Blood</tissue>
    </source>
</reference>
<feature type="region of interest" description="Disordered" evidence="9">
    <location>
        <begin position="271"/>
        <end position="316"/>
    </location>
</feature>
<evidence type="ECO:0000256" key="8">
    <source>
        <dbReference type="RuleBase" id="RU000354"/>
    </source>
</evidence>
<evidence type="ECO:0000256" key="9">
    <source>
        <dbReference type="SAM" id="MobiDB-lite"/>
    </source>
</evidence>
<dbReference type="GO" id="GO:0008083">
    <property type="term" value="F:growth factor activity"/>
    <property type="evidence" value="ECO:0007669"/>
    <property type="project" value="UniProtKB-KW"/>
</dbReference>
<dbReference type="InterPro" id="IPR015615">
    <property type="entry name" value="TGF-beta-rel"/>
</dbReference>
<feature type="domain" description="TGF-beta family profile" evidence="11">
    <location>
        <begin position="291"/>
        <end position="417"/>
    </location>
</feature>
<protein>
    <submittedName>
        <fullName evidence="12">Growth/differentiation factor 6-A</fullName>
    </submittedName>
</protein>
<sequence>MDLMRAAALFLWFSFCFGDFLEAAVLESAQYPLRTDDNGLSSHLEERNQGEPAQISRYEDRRIDTVVPHEYMLSLYRTLSEIQKNGLNVSLARTRKRANTVTSFVDQGNDNPSTEPGQRYLFNMSTLSKTDELVGAELRILRKTPSNLPLSLSKGGNLYRILLYSCREGNDGQHLLDSRTIDILDIESTKWEVFDVWGIMRGQKHGTENLLCFDLVVISESSKETSYPQDLGFSRHALQTQEKALLVAFTHTRKKENLFREIRDKVKSMDRLDFLGPPDPGLESHSKPRRRRRRAISTRSASSGGRGNGKRSKTRCSRKPLHVNFKELGWDDWIIAPLDYEAYHCEGICDFPLRSHLEPTNHAIIQTLMNSMDPESTPPSCCVPSKLSPISILYIDSGNNVVYKQYEDMVVESCGCR</sequence>
<feature type="chain" id="PRO_5019155239" evidence="10">
    <location>
        <begin position="19"/>
        <end position="417"/>
    </location>
</feature>
<dbReference type="PROSITE" id="PS51362">
    <property type="entry name" value="TGF_BETA_2"/>
    <property type="match status" value="1"/>
</dbReference>
<evidence type="ECO:0000256" key="6">
    <source>
        <dbReference type="ARBA" id="ARBA00023157"/>
    </source>
</evidence>
<dbReference type="PRINTS" id="PR00669">
    <property type="entry name" value="INHIBINA"/>
</dbReference>
<gene>
    <name evidence="12" type="ORF">EOD39_11798</name>
</gene>
<comment type="subcellular location">
    <subcellularLocation>
        <location evidence="1">Secreted</location>
    </subcellularLocation>
</comment>
<dbReference type="GO" id="GO:0005125">
    <property type="term" value="F:cytokine activity"/>
    <property type="evidence" value="ECO:0007669"/>
    <property type="project" value="TreeGrafter"/>
</dbReference>
<keyword evidence="7" id="KW-0325">Glycoprotein</keyword>
<proteinExistence type="inferred from homology"/>
<dbReference type="FunFam" id="2.10.90.10:FF:000001">
    <property type="entry name" value="Bone morphogenetic protein 4"/>
    <property type="match status" value="1"/>
</dbReference>
<dbReference type="Pfam" id="PF00688">
    <property type="entry name" value="TGFb_propeptide"/>
    <property type="match status" value="1"/>
</dbReference>
<evidence type="ECO:0000313" key="13">
    <source>
        <dbReference type="Proteomes" id="UP000289886"/>
    </source>
</evidence>
<comment type="caution">
    <text evidence="12">The sequence shown here is derived from an EMBL/GenBank/DDBJ whole genome shotgun (WGS) entry which is preliminary data.</text>
</comment>
<dbReference type="PROSITE" id="PS00250">
    <property type="entry name" value="TGF_BETA_1"/>
    <property type="match status" value="1"/>
</dbReference>
<dbReference type="GO" id="GO:0005615">
    <property type="term" value="C:extracellular space"/>
    <property type="evidence" value="ECO:0007669"/>
    <property type="project" value="TreeGrafter"/>
</dbReference>
<evidence type="ECO:0000256" key="4">
    <source>
        <dbReference type="ARBA" id="ARBA00022729"/>
    </source>
</evidence>
<accession>A0A444UMY9</accession>
<keyword evidence="5 8" id="KW-0339">Growth factor</keyword>
<dbReference type="InterPro" id="IPR017948">
    <property type="entry name" value="TGFb_CS"/>
</dbReference>
<dbReference type="SUPFAM" id="SSF57501">
    <property type="entry name" value="Cystine-knot cytokines"/>
    <property type="match status" value="1"/>
</dbReference>
<dbReference type="Pfam" id="PF00019">
    <property type="entry name" value="TGF_beta"/>
    <property type="match status" value="1"/>
</dbReference>
<evidence type="ECO:0000256" key="10">
    <source>
        <dbReference type="SAM" id="SignalP"/>
    </source>
</evidence>
<dbReference type="SMART" id="SM00204">
    <property type="entry name" value="TGFB"/>
    <property type="match status" value="1"/>
</dbReference>
<evidence type="ECO:0000259" key="11">
    <source>
        <dbReference type="PROSITE" id="PS51362"/>
    </source>
</evidence>
<feature type="signal peptide" evidence="10">
    <location>
        <begin position="1"/>
        <end position="18"/>
    </location>
</feature>
<dbReference type="PANTHER" id="PTHR11848">
    <property type="entry name" value="TGF-BETA FAMILY"/>
    <property type="match status" value="1"/>
</dbReference>
<dbReference type="FunFam" id="2.60.120.970:FF:000027">
    <property type="entry name" value="Growth differentiation factor 7"/>
    <property type="match status" value="1"/>
</dbReference>
<dbReference type="CDD" id="cd13766">
    <property type="entry name" value="TGF_beta_GDF5_6_7"/>
    <property type="match status" value="1"/>
</dbReference>
<dbReference type="InterPro" id="IPR001839">
    <property type="entry name" value="TGF-b_C"/>
</dbReference>
<dbReference type="InterPro" id="IPR001111">
    <property type="entry name" value="TGF-b_propeptide"/>
</dbReference>
<evidence type="ECO:0000256" key="3">
    <source>
        <dbReference type="ARBA" id="ARBA00022525"/>
    </source>
</evidence>
<dbReference type="AlphaFoldDB" id="A0A444UMY9"/>
<dbReference type="GO" id="GO:0030509">
    <property type="term" value="P:BMP signaling pathway"/>
    <property type="evidence" value="ECO:0007669"/>
    <property type="project" value="TreeGrafter"/>
</dbReference>